<dbReference type="GO" id="GO:0003677">
    <property type="term" value="F:DNA binding"/>
    <property type="evidence" value="ECO:0007669"/>
    <property type="project" value="UniProtKB-KW"/>
</dbReference>
<dbReference type="Gene3D" id="1.10.10.10">
    <property type="entry name" value="Winged helix-like DNA-binding domain superfamily/Winged helix DNA-binding domain"/>
    <property type="match status" value="1"/>
</dbReference>
<dbReference type="InterPro" id="IPR023187">
    <property type="entry name" value="Tscrpt_reg_MarR-type_CS"/>
</dbReference>
<dbReference type="Pfam" id="PF12802">
    <property type="entry name" value="MarR_2"/>
    <property type="match status" value="1"/>
</dbReference>
<dbReference type="PANTHER" id="PTHR33164">
    <property type="entry name" value="TRANSCRIPTIONAL REGULATOR, MARR FAMILY"/>
    <property type="match status" value="1"/>
</dbReference>
<accession>A0A8B2NS65</accession>
<organism evidence="5 6">
    <name type="scientific">Acuticoccus sediminis</name>
    <dbReference type="NCBI Taxonomy" id="2184697"/>
    <lineage>
        <taxon>Bacteria</taxon>
        <taxon>Pseudomonadati</taxon>
        <taxon>Pseudomonadota</taxon>
        <taxon>Alphaproteobacteria</taxon>
        <taxon>Hyphomicrobiales</taxon>
        <taxon>Amorphaceae</taxon>
        <taxon>Acuticoccus</taxon>
    </lineage>
</organism>
<dbReference type="InterPro" id="IPR000835">
    <property type="entry name" value="HTH_MarR-typ"/>
</dbReference>
<evidence type="ECO:0000259" key="4">
    <source>
        <dbReference type="PROSITE" id="PS50995"/>
    </source>
</evidence>
<keyword evidence="3" id="KW-0804">Transcription</keyword>
<reference evidence="5 6" key="1">
    <citation type="submission" date="2018-05" db="EMBL/GenBank/DDBJ databases">
        <title>Acuticoccus sediminis sp. nov., isolated from deep-sea sediment of Indian Ocean.</title>
        <authorList>
            <person name="Liu X."/>
            <person name="Lai Q."/>
            <person name="Du Y."/>
            <person name="Sun F."/>
            <person name="Zhang X."/>
            <person name="Wang S."/>
            <person name="Shao Z."/>
        </authorList>
    </citation>
    <scope>NUCLEOTIDE SEQUENCE [LARGE SCALE GENOMIC DNA]</scope>
    <source>
        <strain evidence="5 6">PTG4-2</strain>
    </source>
</reference>
<dbReference type="InterPro" id="IPR039422">
    <property type="entry name" value="MarR/SlyA-like"/>
</dbReference>
<feature type="domain" description="HTH marR-type" evidence="4">
    <location>
        <begin position="10"/>
        <end position="140"/>
    </location>
</feature>
<sequence>MTNDRPYVLDDQIGYLMRLATQRHTSIFQDRMDEGLTPTQFSLMTRLAEVGPSSQNHLGRLAALDVATVKGVVDRLAAKGLVVVAPDPSDGRLRIVSLSSRGAALLPQLQARGHEITEETMKPLTARERETIVRLLRKLA</sequence>
<dbReference type="Proteomes" id="UP000249590">
    <property type="component" value="Unassembled WGS sequence"/>
</dbReference>
<name>A0A8B2NS65_9HYPH</name>
<dbReference type="InterPro" id="IPR036390">
    <property type="entry name" value="WH_DNA-bd_sf"/>
</dbReference>
<dbReference type="PRINTS" id="PR00598">
    <property type="entry name" value="HTHMARR"/>
</dbReference>
<dbReference type="SMART" id="SM00347">
    <property type="entry name" value="HTH_MARR"/>
    <property type="match status" value="1"/>
</dbReference>
<evidence type="ECO:0000256" key="1">
    <source>
        <dbReference type="ARBA" id="ARBA00023015"/>
    </source>
</evidence>
<keyword evidence="6" id="KW-1185">Reference proteome</keyword>
<dbReference type="InterPro" id="IPR036388">
    <property type="entry name" value="WH-like_DNA-bd_sf"/>
</dbReference>
<gene>
    <name evidence="5" type="ORF">DLJ53_19770</name>
</gene>
<keyword evidence="2" id="KW-0238">DNA-binding</keyword>
<dbReference type="PROSITE" id="PS50995">
    <property type="entry name" value="HTH_MARR_2"/>
    <property type="match status" value="1"/>
</dbReference>
<dbReference type="EMBL" id="QHHQ01000004">
    <property type="protein sequence ID" value="RAH99973.1"/>
    <property type="molecule type" value="Genomic_DNA"/>
</dbReference>
<dbReference type="OrthoDB" id="9814496at2"/>
<dbReference type="GO" id="GO:0006950">
    <property type="term" value="P:response to stress"/>
    <property type="evidence" value="ECO:0007669"/>
    <property type="project" value="TreeGrafter"/>
</dbReference>
<dbReference type="SUPFAM" id="SSF46785">
    <property type="entry name" value="Winged helix' DNA-binding domain"/>
    <property type="match status" value="1"/>
</dbReference>
<evidence type="ECO:0000313" key="5">
    <source>
        <dbReference type="EMBL" id="RAH99973.1"/>
    </source>
</evidence>
<evidence type="ECO:0000256" key="2">
    <source>
        <dbReference type="ARBA" id="ARBA00023125"/>
    </source>
</evidence>
<evidence type="ECO:0000313" key="6">
    <source>
        <dbReference type="Proteomes" id="UP000249590"/>
    </source>
</evidence>
<dbReference type="GO" id="GO:0003700">
    <property type="term" value="F:DNA-binding transcription factor activity"/>
    <property type="evidence" value="ECO:0007669"/>
    <property type="project" value="InterPro"/>
</dbReference>
<comment type="caution">
    <text evidence="5">The sequence shown here is derived from an EMBL/GenBank/DDBJ whole genome shotgun (WGS) entry which is preliminary data.</text>
</comment>
<dbReference type="RefSeq" id="WP_111348420.1">
    <property type="nucleotide sequence ID" value="NZ_JAIWKD010000007.1"/>
</dbReference>
<protein>
    <submittedName>
        <fullName evidence="5">MarR family transcriptional regulator</fullName>
    </submittedName>
</protein>
<dbReference type="PROSITE" id="PS01117">
    <property type="entry name" value="HTH_MARR_1"/>
    <property type="match status" value="1"/>
</dbReference>
<keyword evidence="1" id="KW-0805">Transcription regulation</keyword>
<dbReference type="AlphaFoldDB" id="A0A8B2NS65"/>
<evidence type="ECO:0000256" key="3">
    <source>
        <dbReference type="ARBA" id="ARBA00023163"/>
    </source>
</evidence>
<proteinExistence type="predicted"/>
<dbReference type="PANTHER" id="PTHR33164:SF95">
    <property type="entry name" value="TRANSCRIPTIONAL REGULATOR"/>
    <property type="match status" value="1"/>
</dbReference>